<reference evidence="13" key="1">
    <citation type="submission" date="2019-04" db="EMBL/GenBank/DDBJ databases">
        <authorList>
            <person name="Alioto T."/>
            <person name="Alioto T."/>
        </authorList>
    </citation>
    <scope>NUCLEOTIDE SEQUENCE [LARGE SCALE GENOMIC DNA]</scope>
</reference>
<evidence type="ECO:0000256" key="10">
    <source>
        <dbReference type="ARBA" id="ARBA00023224"/>
    </source>
</evidence>
<keyword evidence="10" id="KW-0807">Transducer</keyword>
<keyword evidence="3" id="KW-1003">Cell membrane</keyword>
<keyword evidence="4" id="KW-0716">Sensory transduction</keyword>
<evidence type="ECO:0000256" key="9">
    <source>
        <dbReference type="ARBA" id="ARBA00023170"/>
    </source>
</evidence>
<dbReference type="Pfam" id="PF13853">
    <property type="entry name" value="7tm_4"/>
    <property type="match status" value="1"/>
</dbReference>
<feature type="transmembrane region" description="Helical" evidence="11">
    <location>
        <begin position="12"/>
        <end position="33"/>
    </location>
</feature>
<keyword evidence="9" id="KW-0675">Receptor</keyword>
<dbReference type="InterPro" id="IPR017452">
    <property type="entry name" value="GPCR_Rhodpsn_7TM"/>
</dbReference>
<dbReference type="PANTHER" id="PTHR26453">
    <property type="entry name" value="OLFACTORY RECEPTOR"/>
    <property type="match status" value="1"/>
</dbReference>
<sequence>MRSKEGRRKAFTTCSTHLTVVIFYYAPFAFTYLHPKNVRSPEEDKNMAVFYTILTPMLNPIIYCLRNKEVLGAMRRVCGMFSSRKK</sequence>
<dbReference type="FunFam" id="1.10.1220.70:FF:000001">
    <property type="entry name" value="Olfactory receptor"/>
    <property type="match status" value="1"/>
</dbReference>
<evidence type="ECO:0000256" key="7">
    <source>
        <dbReference type="ARBA" id="ARBA00023040"/>
    </source>
</evidence>
<keyword evidence="8 11" id="KW-0472">Membrane</keyword>
<dbReference type="SUPFAM" id="SSF81321">
    <property type="entry name" value="Family A G protein-coupled receptor-like"/>
    <property type="match status" value="1"/>
</dbReference>
<dbReference type="PROSITE" id="PS50262">
    <property type="entry name" value="G_PROTEIN_RECEP_F1_2"/>
    <property type="match status" value="1"/>
</dbReference>
<evidence type="ECO:0000256" key="3">
    <source>
        <dbReference type="ARBA" id="ARBA00022475"/>
    </source>
</evidence>
<dbReference type="AlphaFoldDB" id="A0A5E4B5R0"/>
<keyword evidence="7" id="KW-0297">G-protein coupled receptor</keyword>
<protein>
    <recommendedName>
        <fullName evidence="12">G-protein coupled receptors family 1 profile domain-containing protein</fullName>
    </recommendedName>
</protein>
<feature type="domain" description="G-protein coupled receptors family 1 profile" evidence="12">
    <location>
        <begin position="1"/>
        <end position="63"/>
    </location>
</feature>
<accession>A0A5E4B5R0</accession>
<evidence type="ECO:0000313" key="14">
    <source>
        <dbReference type="Proteomes" id="UP000335636"/>
    </source>
</evidence>
<comment type="subcellular location">
    <subcellularLocation>
        <location evidence="1">Cell membrane</location>
        <topology evidence="1">Multi-pass membrane protein</topology>
    </subcellularLocation>
</comment>
<organism evidence="13 14">
    <name type="scientific">Marmota monax</name>
    <name type="common">Woodchuck</name>
    <dbReference type="NCBI Taxonomy" id="9995"/>
    <lineage>
        <taxon>Eukaryota</taxon>
        <taxon>Metazoa</taxon>
        <taxon>Chordata</taxon>
        <taxon>Craniata</taxon>
        <taxon>Vertebrata</taxon>
        <taxon>Euteleostomi</taxon>
        <taxon>Mammalia</taxon>
        <taxon>Eutheria</taxon>
        <taxon>Euarchontoglires</taxon>
        <taxon>Glires</taxon>
        <taxon>Rodentia</taxon>
        <taxon>Sciuromorpha</taxon>
        <taxon>Sciuridae</taxon>
        <taxon>Xerinae</taxon>
        <taxon>Marmotini</taxon>
        <taxon>Marmota</taxon>
    </lineage>
</organism>
<keyword evidence="5 11" id="KW-0812">Transmembrane</keyword>
<evidence type="ECO:0000256" key="5">
    <source>
        <dbReference type="ARBA" id="ARBA00022692"/>
    </source>
</evidence>
<evidence type="ECO:0000256" key="1">
    <source>
        <dbReference type="ARBA" id="ARBA00004651"/>
    </source>
</evidence>
<gene>
    <name evidence="13" type="ORF">MONAX_5E004353</name>
</gene>
<dbReference type="GO" id="GO:0005886">
    <property type="term" value="C:plasma membrane"/>
    <property type="evidence" value="ECO:0007669"/>
    <property type="project" value="UniProtKB-SubCell"/>
</dbReference>
<dbReference type="EMBL" id="CABDUW010000248">
    <property type="protein sequence ID" value="VTJ64042.1"/>
    <property type="molecule type" value="Genomic_DNA"/>
</dbReference>
<evidence type="ECO:0000313" key="13">
    <source>
        <dbReference type="EMBL" id="VTJ64042.1"/>
    </source>
</evidence>
<keyword evidence="6 11" id="KW-1133">Transmembrane helix</keyword>
<name>A0A5E4B5R0_MARMO</name>
<dbReference type="Gene3D" id="1.20.1070.10">
    <property type="entry name" value="Rhodopsin 7-helix transmembrane proteins"/>
    <property type="match status" value="1"/>
</dbReference>
<comment type="caution">
    <text evidence="13">The sequence shown here is derived from an EMBL/GenBank/DDBJ whole genome shotgun (WGS) entry which is preliminary data.</text>
</comment>
<keyword evidence="14" id="KW-1185">Reference proteome</keyword>
<feature type="transmembrane region" description="Helical" evidence="11">
    <location>
        <begin position="48"/>
        <end position="66"/>
    </location>
</feature>
<dbReference type="InterPro" id="IPR000725">
    <property type="entry name" value="Olfact_rcpt"/>
</dbReference>
<comment type="similarity">
    <text evidence="2">Belongs to the G-protein coupled receptor 1 family.</text>
</comment>
<evidence type="ECO:0000256" key="11">
    <source>
        <dbReference type="SAM" id="Phobius"/>
    </source>
</evidence>
<dbReference type="GO" id="GO:0004930">
    <property type="term" value="F:G protein-coupled receptor activity"/>
    <property type="evidence" value="ECO:0007669"/>
    <property type="project" value="UniProtKB-KW"/>
</dbReference>
<evidence type="ECO:0000256" key="6">
    <source>
        <dbReference type="ARBA" id="ARBA00022989"/>
    </source>
</evidence>
<evidence type="ECO:0000256" key="4">
    <source>
        <dbReference type="ARBA" id="ARBA00022606"/>
    </source>
</evidence>
<evidence type="ECO:0000259" key="12">
    <source>
        <dbReference type="PROSITE" id="PS50262"/>
    </source>
</evidence>
<proteinExistence type="inferred from homology"/>
<evidence type="ECO:0000256" key="8">
    <source>
        <dbReference type="ARBA" id="ARBA00023136"/>
    </source>
</evidence>
<dbReference type="PRINTS" id="PR00245">
    <property type="entry name" value="OLFACTORYR"/>
</dbReference>
<evidence type="ECO:0000256" key="2">
    <source>
        <dbReference type="ARBA" id="ARBA00010663"/>
    </source>
</evidence>
<dbReference type="GO" id="GO:0004984">
    <property type="term" value="F:olfactory receptor activity"/>
    <property type="evidence" value="ECO:0007669"/>
    <property type="project" value="InterPro"/>
</dbReference>
<dbReference type="Proteomes" id="UP000335636">
    <property type="component" value="Unassembled WGS sequence"/>
</dbReference>